<evidence type="ECO:0000256" key="6">
    <source>
        <dbReference type="RuleBase" id="RU362114"/>
    </source>
</evidence>
<accession>X6PEX6</accession>
<gene>
    <name evidence="9" type="ORF">RFI_00403</name>
</gene>
<dbReference type="Pfam" id="PF00644">
    <property type="entry name" value="PARP"/>
    <property type="match status" value="1"/>
</dbReference>
<sequence length="288" mass="32647">MKKIEDARVGEAVLHLFVLVFVSNFLLFQQILQNIFLILFRHQIKKSTAVQKETKTGATRNVRRVATNSNSTNTSTPINQQNVLPDWWIQDANTKKSCYVPVKTDSHELAKKAVKEFYSTFGNNLVILKQDQLQHKKHSMAVARLVFVLFCFCGQIFRSDNILFCFEGTHAKTVPEICSKGFLRDYNSTSLYGKGVYFARDASYPVTRGYAKFDDTNGYARLMYCRVICGESCVGKKDLIRPPTKPTGSDGVTLEYESFVDTVSNPSIVVCCTDFNPQKEINLCKVKK</sequence>
<keyword evidence="4 6" id="KW-0520">NAD</keyword>
<keyword evidence="10" id="KW-1185">Reference proteome</keyword>
<organism evidence="9 10">
    <name type="scientific">Reticulomyxa filosa</name>
    <dbReference type="NCBI Taxonomy" id="46433"/>
    <lineage>
        <taxon>Eukaryota</taxon>
        <taxon>Sar</taxon>
        <taxon>Rhizaria</taxon>
        <taxon>Retaria</taxon>
        <taxon>Foraminifera</taxon>
        <taxon>Monothalamids</taxon>
        <taxon>Reticulomyxidae</taxon>
        <taxon>Reticulomyxa</taxon>
    </lineage>
</organism>
<dbReference type="PANTHER" id="PTHR14453:SF67">
    <property type="entry name" value="POLY [ADP-RIBOSE] POLYMERASE"/>
    <property type="match status" value="1"/>
</dbReference>
<dbReference type="PANTHER" id="PTHR14453">
    <property type="entry name" value="PARP/ZINC FINGER CCCH TYPE DOMAIN CONTAINING PROTEIN"/>
    <property type="match status" value="1"/>
</dbReference>
<evidence type="ECO:0000313" key="9">
    <source>
        <dbReference type="EMBL" id="ETO36658.1"/>
    </source>
</evidence>
<dbReference type="GO" id="GO:0003714">
    <property type="term" value="F:transcription corepressor activity"/>
    <property type="evidence" value="ECO:0007669"/>
    <property type="project" value="TreeGrafter"/>
</dbReference>
<keyword evidence="7" id="KW-1133">Transmembrane helix</keyword>
<evidence type="ECO:0000259" key="8">
    <source>
        <dbReference type="PROSITE" id="PS51059"/>
    </source>
</evidence>
<proteinExistence type="predicted"/>
<evidence type="ECO:0000313" key="10">
    <source>
        <dbReference type="Proteomes" id="UP000023152"/>
    </source>
</evidence>
<evidence type="ECO:0000256" key="4">
    <source>
        <dbReference type="ARBA" id="ARBA00023027"/>
    </source>
</evidence>
<keyword evidence="2 6" id="KW-0328">Glycosyltransferase</keyword>
<dbReference type="GO" id="GO:0005634">
    <property type="term" value="C:nucleus"/>
    <property type="evidence" value="ECO:0007669"/>
    <property type="project" value="UniProtKB-SubCell"/>
</dbReference>
<dbReference type="GO" id="GO:0003950">
    <property type="term" value="F:NAD+ poly-ADP-ribosyltransferase activity"/>
    <property type="evidence" value="ECO:0007669"/>
    <property type="project" value="UniProtKB-UniRule"/>
</dbReference>
<dbReference type="InterPro" id="IPR052056">
    <property type="entry name" value="Mono-ARTD/PARP"/>
</dbReference>
<dbReference type="InterPro" id="IPR012317">
    <property type="entry name" value="Poly(ADP-ribose)pol_cat_dom"/>
</dbReference>
<dbReference type="GO" id="GO:1990404">
    <property type="term" value="F:NAD+-protein mono-ADP-ribosyltransferase activity"/>
    <property type="evidence" value="ECO:0007669"/>
    <property type="project" value="TreeGrafter"/>
</dbReference>
<dbReference type="PROSITE" id="PS51059">
    <property type="entry name" value="PARP_CATALYTIC"/>
    <property type="match status" value="1"/>
</dbReference>
<keyword evidence="7" id="KW-0472">Membrane</keyword>
<dbReference type="SUPFAM" id="SSF56399">
    <property type="entry name" value="ADP-ribosylation"/>
    <property type="match status" value="1"/>
</dbReference>
<name>X6PEX6_RETFI</name>
<protein>
    <recommendedName>
        <fullName evidence="6">Poly [ADP-ribose] polymerase</fullName>
        <shortName evidence="6">PARP</shortName>
        <ecNumber evidence="6">2.4.2.-</ecNumber>
    </recommendedName>
</protein>
<reference evidence="9 10" key="1">
    <citation type="journal article" date="2013" name="Curr. Biol.">
        <title>The Genome of the Foraminiferan Reticulomyxa filosa.</title>
        <authorList>
            <person name="Glockner G."/>
            <person name="Hulsmann N."/>
            <person name="Schleicher M."/>
            <person name="Noegel A.A."/>
            <person name="Eichinger L."/>
            <person name="Gallinger C."/>
            <person name="Pawlowski J."/>
            <person name="Sierra R."/>
            <person name="Euteneuer U."/>
            <person name="Pillet L."/>
            <person name="Moustafa A."/>
            <person name="Platzer M."/>
            <person name="Groth M."/>
            <person name="Szafranski K."/>
            <person name="Schliwa M."/>
        </authorList>
    </citation>
    <scope>NUCLEOTIDE SEQUENCE [LARGE SCALE GENOMIC DNA]</scope>
</reference>
<feature type="transmembrane region" description="Helical" evidence="7">
    <location>
        <begin position="12"/>
        <end position="40"/>
    </location>
</feature>
<comment type="caution">
    <text evidence="9">The sequence shown here is derived from an EMBL/GenBank/DDBJ whole genome shotgun (WGS) entry which is preliminary data.</text>
</comment>
<dbReference type="Gene3D" id="3.90.228.10">
    <property type="match status" value="1"/>
</dbReference>
<evidence type="ECO:0000256" key="2">
    <source>
        <dbReference type="ARBA" id="ARBA00022676"/>
    </source>
</evidence>
<dbReference type="EC" id="2.4.2.-" evidence="6"/>
<dbReference type="GO" id="GO:0005737">
    <property type="term" value="C:cytoplasm"/>
    <property type="evidence" value="ECO:0007669"/>
    <property type="project" value="TreeGrafter"/>
</dbReference>
<dbReference type="AlphaFoldDB" id="X6PEX6"/>
<dbReference type="EMBL" id="ASPP01000436">
    <property type="protein sequence ID" value="ETO36658.1"/>
    <property type="molecule type" value="Genomic_DNA"/>
</dbReference>
<evidence type="ECO:0000256" key="1">
    <source>
        <dbReference type="ARBA" id="ARBA00004123"/>
    </source>
</evidence>
<dbReference type="Proteomes" id="UP000023152">
    <property type="component" value="Unassembled WGS sequence"/>
</dbReference>
<dbReference type="OrthoDB" id="10027809at2759"/>
<evidence type="ECO:0000256" key="3">
    <source>
        <dbReference type="ARBA" id="ARBA00022679"/>
    </source>
</evidence>
<dbReference type="GO" id="GO:0010629">
    <property type="term" value="P:negative regulation of gene expression"/>
    <property type="evidence" value="ECO:0007669"/>
    <property type="project" value="TreeGrafter"/>
</dbReference>
<feature type="domain" description="PARP catalytic" evidence="8">
    <location>
        <begin position="84"/>
        <end position="288"/>
    </location>
</feature>
<keyword evidence="5" id="KW-0539">Nucleus</keyword>
<keyword evidence="7" id="KW-0812">Transmembrane</keyword>
<evidence type="ECO:0000256" key="5">
    <source>
        <dbReference type="ARBA" id="ARBA00023242"/>
    </source>
</evidence>
<dbReference type="GO" id="GO:0070212">
    <property type="term" value="P:protein poly-ADP-ribosylation"/>
    <property type="evidence" value="ECO:0007669"/>
    <property type="project" value="TreeGrafter"/>
</dbReference>
<keyword evidence="3 6" id="KW-0808">Transferase</keyword>
<comment type="subcellular location">
    <subcellularLocation>
        <location evidence="1">Nucleus</location>
    </subcellularLocation>
</comment>
<evidence type="ECO:0000256" key="7">
    <source>
        <dbReference type="SAM" id="Phobius"/>
    </source>
</evidence>